<protein>
    <submittedName>
        <fullName evidence="1">Putative pentatricopeptide repeat-containing protein</fullName>
    </submittedName>
</protein>
<evidence type="ECO:0000313" key="2">
    <source>
        <dbReference type="Proteomes" id="UP000188268"/>
    </source>
</evidence>
<sequence>MEKIGFWGDERRNICNLLLSSTHSRSLPKGLQLHAHIIKSGLQTIPLISHHLINFYSKTQLPLFSRQIFLEAPHKSATTWSSVISSLAQNELPSLAIQFFQFEDFESKQIIAEPENQTISLHLWAVKQKLFTWSSVTVTK</sequence>
<organism evidence="1 2">
    <name type="scientific">Corchorus capsularis</name>
    <name type="common">Jute</name>
    <dbReference type="NCBI Taxonomy" id="210143"/>
    <lineage>
        <taxon>Eukaryota</taxon>
        <taxon>Viridiplantae</taxon>
        <taxon>Streptophyta</taxon>
        <taxon>Embryophyta</taxon>
        <taxon>Tracheophyta</taxon>
        <taxon>Spermatophyta</taxon>
        <taxon>Magnoliopsida</taxon>
        <taxon>eudicotyledons</taxon>
        <taxon>Gunneridae</taxon>
        <taxon>Pentapetalae</taxon>
        <taxon>rosids</taxon>
        <taxon>malvids</taxon>
        <taxon>Malvales</taxon>
        <taxon>Malvaceae</taxon>
        <taxon>Grewioideae</taxon>
        <taxon>Apeibeae</taxon>
        <taxon>Corchorus</taxon>
    </lineage>
</organism>
<dbReference type="EMBL" id="AWWV01008644">
    <property type="protein sequence ID" value="OMO89597.1"/>
    <property type="molecule type" value="Genomic_DNA"/>
</dbReference>
<gene>
    <name evidence="1" type="ORF">CCACVL1_07742</name>
</gene>
<accession>A0A1R3J442</accession>
<dbReference type="STRING" id="210143.A0A1R3J442"/>
<reference evidence="1 2" key="1">
    <citation type="submission" date="2013-09" db="EMBL/GenBank/DDBJ databases">
        <title>Corchorus capsularis genome sequencing.</title>
        <authorList>
            <person name="Alam M."/>
            <person name="Haque M.S."/>
            <person name="Islam M.S."/>
            <person name="Emdad E.M."/>
            <person name="Islam M.M."/>
            <person name="Ahmed B."/>
            <person name="Halim A."/>
            <person name="Hossen Q.M.M."/>
            <person name="Hossain M.Z."/>
            <person name="Ahmed R."/>
            <person name="Khan M.M."/>
            <person name="Islam R."/>
            <person name="Rashid M.M."/>
            <person name="Khan S.A."/>
            <person name="Rahman M.S."/>
            <person name="Alam M."/>
        </authorList>
    </citation>
    <scope>NUCLEOTIDE SEQUENCE [LARGE SCALE GENOMIC DNA]</scope>
    <source>
        <strain evidence="2">cv. CVL-1</strain>
        <tissue evidence="1">Whole seedling</tissue>
    </source>
</reference>
<comment type="caution">
    <text evidence="1">The sequence shown here is derived from an EMBL/GenBank/DDBJ whole genome shotgun (WGS) entry which is preliminary data.</text>
</comment>
<dbReference type="GO" id="GO:0003723">
    <property type="term" value="F:RNA binding"/>
    <property type="evidence" value="ECO:0007669"/>
    <property type="project" value="InterPro"/>
</dbReference>
<dbReference type="InterPro" id="IPR011990">
    <property type="entry name" value="TPR-like_helical_dom_sf"/>
</dbReference>
<dbReference type="Proteomes" id="UP000188268">
    <property type="component" value="Unassembled WGS sequence"/>
</dbReference>
<keyword evidence="2" id="KW-1185">Reference proteome</keyword>
<dbReference type="GO" id="GO:0009451">
    <property type="term" value="P:RNA modification"/>
    <property type="evidence" value="ECO:0007669"/>
    <property type="project" value="InterPro"/>
</dbReference>
<evidence type="ECO:0000313" key="1">
    <source>
        <dbReference type="EMBL" id="OMO89597.1"/>
    </source>
</evidence>
<dbReference type="Gramene" id="OMO89597">
    <property type="protein sequence ID" value="OMO89597"/>
    <property type="gene ID" value="CCACVL1_07742"/>
</dbReference>
<proteinExistence type="predicted"/>
<dbReference type="InterPro" id="IPR046960">
    <property type="entry name" value="PPR_At4g14850-like_plant"/>
</dbReference>
<name>A0A1R3J442_COCAP</name>
<dbReference type="OMA" id="DERRNIC"/>
<dbReference type="Gene3D" id="1.25.40.10">
    <property type="entry name" value="Tetratricopeptide repeat domain"/>
    <property type="match status" value="1"/>
</dbReference>
<dbReference type="PANTHER" id="PTHR47926">
    <property type="entry name" value="PENTATRICOPEPTIDE REPEAT-CONTAINING PROTEIN"/>
    <property type="match status" value="1"/>
</dbReference>
<dbReference type="AlphaFoldDB" id="A0A1R3J442"/>
<dbReference type="OrthoDB" id="747253at2759"/>